<sequence>MNDALEKLESTLADKDQRVNTLLFALACHMAGNPEKSWWINCKCKAYECRLIENRNHLARSPNYRNLRLCMGCYTQSSLIEP</sequence>
<dbReference type="EMBL" id="BPLR01003753">
    <property type="protein sequence ID" value="GIX88333.1"/>
    <property type="molecule type" value="Genomic_DNA"/>
</dbReference>
<reference evidence="1 2" key="1">
    <citation type="submission" date="2021-06" db="EMBL/GenBank/DDBJ databases">
        <title>Caerostris extrusa draft genome.</title>
        <authorList>
            <person name="Kono N."/>
            <person name="Arakawa K."/>
        </authorList>
    </citation>
    <scope>NUCLEOTIDE SEQUENCE [LARGE SCALE GENOMIC DNA]</scope>
</reference>
<protein>
    <submittedName>
        <fullName evidence="1">Uncharacterized protein</fullName>
    </submittedName>
</protein>
<dbReference type="AlphaFoldDB" id="A0AAV4NUD0"/>
<keyword evidence="2" id="KW-1185">Reference proteome</keyword>
<evidence type="ECO:0000313" key="2">
    <source>
        <dbReference type="Proteomes" id="UP001054945"/>
    </source>
</evidence>
<gene>
    <name evidence="1" type="ORF">CEXT_195261</name>
</gene>
<dbReference type="Proteomes" id="UP001054945">
    <property type="component" value="Unassembled WGS sequence"/>
</dbReference>
<proteinExistence type="predicted"/>
<comment type="caution">
    <text evidence="1">The sequence shown here is derived from an EMBL/GenBank/DDBJ whole genome shotgun (WGS) entry which is preliminary data.</text>
</comment>
<name>A0AAV4NUD0_CAEEX</name>
<evidence type="ECO:0000313" key="1">
    <source>
        <dbReference type="EMBL" id="GIX88333.1"/>
    </source>
</evidence>
<accession>A0AAV4NUD0</accession>
<organism evidence="1 2">
    <name type="scientific">Caerostris extrusa</name>
    <name type="common">Bark spider</name>
    <name type="synonym">Caerostris bankana</name>
    <dbReference type="NCBI Taxonomy" id="172846"/>
    <lineage>
        <taxon>Eukaryota</taxon>
        <taxon>Metazoa</taxon>
        <taxon>Ecdysozoa</taxon>
        <taxon>Arthropoda</taxon>
        <taxon>Chelicerata</taxon>
        <taxon>Arachnida</taxon>
        <taxon>Araneae</taxon>
        <taxon>Araneomorphae</taxon>
        <taxon>Entelegynae</taxon>
        <taxon>Araneoidea</taxon>
        <taxon>Araneidae</taxon>
        <taxon>Caerostris</taxon>
    </lineage>
</organism>